<dbReference type="Proteomes" id="UP000249818">
    <property type="component" value="Chromosome BARAN1"/>
</dbReference>
<accession>A0A2X3KJK9</accession>
<dbReference type="PANTHER" id="PTHR33221:SF15">
    <property type="entry name" value="HTH-TYPE TRANSCRIPTIONAL REGULATOR YWGB-RELATED"/>
    <property type="match status" value="1"/>
</dbReference>
<dbReference type="PANTHER" id="PTHR33221">
    <property type="entry name" value="WINGED HELIX-TURN-HELIX TRANSCRIPTIONAL REGULATOR, RRF2 FAMILY"/>
    <property type="match status" value="1"/>
</dbReference>
<organism evidence="1 2">
    <name type="scientific">Candidatus Bipolaricaulis anaerobius</name>
    <dbReference type="NCBI Taxonomy" id="2026885"/>
    <lineage>
        <taxon>Bacteria</taxon>
        <taxon>Candidatus Bipolaricaulota</taxon>
        <taxon>Candidatus Bipolaricaulia</taxon>
        <taxon>Candidatus Bipolaricaulales</taxon>
        <taxon>Candidatus Bipolaricaulaceae</taxon>
        <taxon>Candidatus Bipolaricaulis</taxon>
    </lineage>
</organism>
<dbReference type="AlphaFoldDB" id="A0A2X3KJK9"/>
<dbReference type="GO" id="GO:0005829">
    <property type="term" value="C:cytosol"/>
    <property type="evidence" value="ECO:0007669"/>
    <property type="project" value="TreeGrafter"/>
</dbReference>
<dbReference type="Gene3D" id="1.10.10.10">
    <property type="entry name" value="Winged helix-like DNA-binding domain superfamily/Winged helix DNA-binding domain"/>
    <property type="match status" value="1"/>
</dbReference>
<dbReference type="Pfam" id="PF02082">
    <property type="entry name" value="Rrf2"/>
    <property type="match status" value="1"/>
</dbReference>
<reference evidence="2" key="1">
    <citation type="submission" date="2018-05" db="EMBL/GenBank/DDBJ databases">
        <authorList>
            <person name="Hao L."/>
        </authorList>
    </citation>
    <scope>NUCLEOTIDE SEQUENCE [LARGE SCALE GENOMIC DNA]</scope>
</reference>
<protein>
    <submittedName>
        <fullName evidence="1">Conserved predicted transcriptional regulator</fullName>
    </submittedName>
</protein>
<dbReference type="PROSITE" id="PS51197">
    <property type="entry name" value="HTH_RRF2_2"/>
    <property type="match status" value="1"/>
</dbReference>
<dbReference type="NCBIfam" id="TIGR00738">
    <property type="entry name" value="rrf2_super"/>
    <property type="match status" value="1"/>
</dbReference>
<dbReference type="RefSeq" id="WP_122031081.1">
    <property type="nucleotide sequence ID" value="NZ_LS483254.1"/>
</dbReference>
<dbReference type="InterPro" id="IPR036388">
    <property type="entry name" value="WH-like_DNA-bd_sf"/>
</dbReference>
<name>A0A2X3KJK9_9BACT</name>
<gene>
    <name evidence="1" type="ORF">BARAN1_0807</name>
</gene>
<dbReference type="KEGG" id="bana:BARAN1_0807"/>
<evidence type="ECO:0000313" key="2">
    <source>
        <dbReference type="Proteomes" id="UP000249818"/>
    </source>
</evidence>
<dbReference type="InterPro" id="IPR000944">
    <property type="entry name" value="Tscrpt_reg_Rrf2"/>
</dbReference>
<dbReference type="InterPro" id="IPR036390">
    <property type="entry name" value="WH_DNA-bd_sf"/>
</dbReference>
<dbReference type="GO" id="GO:0003700">
    <property type="term" value="F:DNA-binding transcription factor activity"/>
    <property type="evidence" value="ECO:0007669"/>
    <property type="project" value="TreeGrafter"/>
</dbReference>
<sequence>MFSRTAKYAIMALTELAAGDRSLKIRELAQAAGIPQPFLAKLIPPLVQAGIITSTRGKRGGLAFAHPPEEISLAETIRAVEGDRLMLDCPFSLTPCGGQEDCPLAPLWDPVRQKIVAFLEATSLAQVAKRRKR</sequence>
<keyword evidence="2" id="KW-1185">Reference proteome</keyword>
<evidence type="ECO:0000313" key="1">
    <source>
        <dbReference type="EMBL" id="SQD92831.1"/>
    </source>
</evidence>
<dbReference type="SUPFAM" id="SSF46785">
    <property type="entry name" value="Winged helix' DNA-binding domain"/>
    <property type="match status" value="1"/>
</dbReference>
<proteinExistence type="predicted"/>
<dbReference type="EMBL" id="LS483254">
    <property type="protein sequence ID" value="SQD92831.1"/>
    <property type="molecule type" value="Genomic_DNA"/>
</dbReference>